<dbReference type="Pfam" id="PF01909">
    <property type="entry name" value="NTP_transf_2"/>
    <property type="match status" value="1"/>
</dbReference>
<keyword evidence="2" id="KW-1277">Toxin-antitoxin system</keyword>
<dbReference type="InterPro" id="IPR052038">
    <property type="entry name" value="Type-VII_TA_antitoxin"/>
</dbReference>
<protein>
    <recommendedName>
        <fullName evidence="10">Polymerase nucleotidyl transferase domain-containing protein</fullName>
    </recommendedName>
</protein>
<proteinExistence type="inferred from homology"/>
<evidence type="ECO:0000259" key="10">
    <source>
        <dbReference type="Pfam" id="PF01909"/>
    </source>
</evidence>
<dbReference type="InterPro" id="IPR002934">
    <property type="entry name" value="Polymerase_NTP_transf_dom"/>
</dbReference>
<evidence type="ECO:0000313" key="11">
    <source>
        <dbReference type="EMBL" id="RED37768.1"/>
    </source>
</evidence>
<dbReference type="SUPFAM" id="SSF81301">
    <property type="entry name" value="Nucleotidyltransferase"/>
    <property type="match status" value="1"/>
</dbReference>
<dbReference type="GO" id="GO:0016779">
    <property type="term" value="F:nucleotidyltransferase activity"/>
    <property type="evidence" value="ECO:0007669"/>
    <property type="project" value="UniProtKB-KW"/>
</dbReference>
<dbReference type="PANTHER" id="PTHR33571">
    <property type="entry name" value="SSL8005 PROTEIN"/>
    <property type="match status" value="1"/>
</dbReference>
<dbReference type="Proteomes" id="UP000256343">
    <property type="component" value="Unassembled WGS sequence"/>
</dbReference>
<evidence type="ECO:0000256" key="6">
    <source>
        <dbReference type="ARBA" id="ARBA00022741"/>
    </source>
</evidence>
<name>A0A336JKN1_9BRAD</name>
<evidence type="ECO:0000256" key="5">
    <source>
        <dbReference type="ARBA" id="ARBA00022723"/>
    </source>
</evidence>
<dbReference type="GO" id="GO:0046872">
    <property type="term" value="F:metal ion binding"/>
    <property type="evidence" value="ECO:0007669"/>
    <property type="project" value="UniProtKB-KW"/>
</dbReference>
<dbReference type="AlphaFoldDB" id="A0A336JKN1"/>
<dbReference type="CDD" id="cd05403">
    <property type="entry name" value="NT_KNTase_like"/>
    <property type="match status" value="1"/>
</dbReference>
<dbReference type="Proteomes" id="UP000252631">
    <property type="component" value="Unassembled WGS sequence"/>
</dbReference>
<evidence type="ECO:0000256" key="2">
    <source>
        <dbReference type="ARBA" id="ARBA00022649"/>
    </source>
</evidence>
<reference evidence="12 13" key="1">
    <citation type="submission" date="2017-08" db="EMBL/GenBank/DDBJ databases">
        <authorList>
            <person name="de Groot N.N."/>
        </authorList>
    </citation>
    <scope>NUCLEOTIDE SEQUENCE [LARGE SCALE GENOMIC DNA]</scope>
    <source>
        <strain evidence="12 13">JA575</strain>
    </source>
</reference>
<keyword evidence="4" id="KW-0548">Nucleotidyltransferase</keyword>
<organism evidence="12 13">
    <name type="scientific">Rhodopseudomonas pentothenatexigens</name>
    <dbReference type="NCBI Taxonomy" id="999699"/>
    <lineage>
        <taxon>Bacteria</taxon>
        <taxon>Pseudomonadati</taxon>
        <taxon>Pseudomonadota</taxon>
        <taxon>Alphaproteobacteria</taxon>
        <taxon>Hyphomicrobiales</taxon>
        <taxon>Nitrobacteraceae</taxon>
        <taxon>Rhodopseudomonas</taxon>
    </lineage>
</organism>
<feature type="domain" description="Polymerase nucleotidyl transferase" evidence="10">
    <location>
        <begin position="21"/>
        <end position="96"/>
    </location>
</feature>
<keyword evidence="14" id="KW-1185">Reference proteome</keyword>
<gene>
    <name evidence="11" type="ORF">BJ125_10692</name>
    <name evidence="12" type="ORF">SAMN05892882_10692</name>
</gene>
<evidence type="ECO:0000256" key="9">
    <source>
        <dbReference type="ARBA" id="ARBA00038276"/>
    </source>
</evidence>
<evidence type="ECO:0000313" key="14">
    <source>
        <dbReference type="Proteomes" id="UP000256343"/>
    </source>
</evidence>
<evidence type="ECO:0000256" key="1">
    <source>
        <dbReference type="ARBA" id="ARBA00001946"/>
    </source>
</evidence>
<evidence type="ECO:0000313" key="13">
    <source>
        <dbReference type="Proteomes" id="UP000252631"/>
    </source>
</evidence>
<keyword evidence="5" id="KW-0479">Metal-binding</keyword>
<keyword evidence="6" id="KW-0547">Nucleotide-binding</keyword>
<evidence type="ECO:0000313" key="12">
    <source>
        <dbReference type="EMBL" id="SSW90268.1"/>
    </source>
</evidence>
<sequence length="104" mass="11421">MTSVIDMPLDTILARLRERGDALRAEGVAKLYVFGSRARGDARPDSDLDVLVEVAPEARFSLLDLIGVEHVVADATGLRAQATMRRSIRPAFAERIAQDLVEVF</sequence>
<dbReference type="OrthoDB" id="559450at2"/>
<keyword evidence="8" id="KW-0460">Magnesium</keyword>
<dbReference type="Gene3D" id="3.30.460.10">
    <property type="entry name" value="Beta Polymerase, domain 2"/>
    <property type="match status" value="1"/>
</dbReference>
<keyword evidence="7" id="KW-0067">ATP-binding</keyword>
<evidence type="ECO:0000256" key="7">
    <source>
        <dbReference type="ARBA" id="ARBA00022840"/>
    </source>
</evidence>
<reference evidence="11 14" key="2">
    <citation type="submission" date="2018-07" db="EMBL/GenBank/DDBJ databases">
        <title>Genomic Encyclopedia of Archaeal and Bacterial Type Strains, Phase II (KMG-II): from individual species to whole genera.</title>
        <authorList>
            <person name="Goeker M."/>
        </authorList>
    </citation>
    <scope>NUCLEOTIDE SEQUENCE [LARGE SCALE GENOMIC DNA]</scope>
    <source>
        <strain evidence="11 14">JA575</strain>
    </source>
</reference>
<accession>A0A336JKN1</accession>
<evidence type="ECO:0000256" key="8">
    <source>
        <dbReference type="ARBA" id="ARBA00022842"/>
    </source>
</evidence>
<keyword evidence="3" id="KW-0808">Transferase</keyword>
<dbReference type="GO" id="GO:0005524">
    <property type="term" value="F:ATP binding"/>
    <property type="evidence" value="ECO:0007669"/>
    <property type="project" value="UniProtKB-KW"/>
</dbReference>
<evidence type="ECO:0000256" key="4">
    <source>
        <dbReference type="ARBA" id="ARBA00022695"/>
    </source>
</evidence>
<comment type="similarity">
    <text evidence="9">Belongs to the MntA antitoxin family.</text>
</comment>
<evidence type="ECO:0000256" key="3">
    <source>
        <dbReference type="ARBA" id="ARBA00022679"/>
    </source>
</evidence>
<dbReference type="EMBL" id="QRDT01000006">
    <property type="protein sequence ID" value="RED37768.1"/>
    <property type="molecule type" value="Genomic_DNA"/>
</dbReference>
<dbReference type="InterPro" id="IPR043519">
    <property type="entry name" value="NT_sf"/>
</dbReference>
<dbReference type="PANTHER" id="PTHR33571:SF12">
    <property type="entry name" value="BSL3053 PROTEIN"/>
    <property type="match status" value="1"/>
</dbReference>
<dbReference type="RefSeq" id="WP_114357372.1">
    <property type="nucleotide sequence ID" value="NZ_QRDT01000006.1"/>
</dbReference>
<dbReference type="EMBL" id="UFQQ01000006">
    <property type="protein sequence ID" value="SSW90268.1"/>
    <property type="molecule type" value="Genomic_DNA"/>
</dbReference>
<comment type="cofactor">
    <cofactor evidence="1">
        <name>Mg(2+)</name>
        <dbReference type="ChEBI" id="CHEBI:18420"/>
    </cofactor>
</comment>